<dbReference type="Proteomes" id="UP000033622">
    <property type="component" value="Unassembled WGS sequence"/>
</dbReference>
<evidence type="ECO:0000313" key="1">
    <source>
        <dbReference type="EMBL" id="KJV85620.1"/>
    </source>
</evidence>
<protein>
    <submittedName>
        <fullName evidence="1">Uncharacterized protein</fullName>
    </submittedName>
</protein>
<dbReference type="AlphaFoldDB" id="A0A0F3PZ23"/>
<accession>A0A0F3PZ23</accession>
<evidence type="ECO:0000313" key="2">
    <source>
        <dbReference type="Proteomes" id="UP000033622"/>
    </source>
</evidence>
<reference evidence="1 2" key="1">
    <citation type="submission" date="2015-01" db="EMBL/GenBank/DDBJ databases">
        <title>Genome Sequencing of Rickettsiales.</title>
        <authorList>
            <person name="Daugherty S.C."/>
            <person name="Su Q."/>
            <person name="Abolude K."/>
            <person name="Beier-Sexton M."/>
            <person name="Carlyon J.A."/>
            <person name="Carter R."/>
            <person name="Day N.P."/>
            <person name="Dumler S.J."/>
            <person name="Dyachenko V."/>
            <person name="Godinez A."/>
            <person name="Kurtti T.J."/>
            <person name="Lichay M."/>
            <person name="Mullins K.E."/>
            <person name="Ott S."/>
            <person name="Pappas-Brown V."/>
            <person name="Paris D.H."/>
            <person name="Patel P."/>
            <person name="Richards A.L."/>
            <person name="Sadzewicz L."/>
            <person name="Sears K."/>
            <person name="Seidman D."/>
            <person name="Sengamalay N."/>
            <person name="Stenos J."/>
            <person name="Tallon L.J."/>
            <person name="Vincent G."/>
            <person name="Fraser C.M."/>
            <person name="Munderloh U."/>
            <person name="Dunning-Hotopp J.C."/>
        </authorList>
    </citation>
    <scope>NUCLEOTIDE SEQUENCE [LARGE SCALE GENOMIC DNA]</scope>
    <source>
        <strain evidence="1 2">ApWI1</strain>
    </source>
</reference>
<comment type="caution">
    <text evidence="1">The sequence shown here is derived from an EMBL/GenBank/DDBJ whole genome shotgun (WGS) entry which is preliminary data.</text>
</comment>
<dbReference type="PATRIC" id="fig|1359155.3.peg.178"/>
<gene>
    <name evidence="1" type="ORF">APHWI1_0172</name>
</gene>
<name>A0A0F3PZ23_ANAPH</name>
<dbReference type="EMBL" id="LAOF01000001">
    <property type="protein sequence ID" value="KJV85620.1"/>
    <property type="molecule type" value="Genomic_DNA"/>
</dbReference>
<sequence>MLRAIKWSFFIILLLGALVSAGVFFGARIIRDISGDLLRSVKEVRFGLTSFDSVDYGDIKIVLSYSSNGLLGDSKRRLFPLVNVLVEDFVAVVDGMRLEIDNVALSYDFIVGATSVFLPNAGGMRIAVLSGEEVRYQCNNIGAVLSFELRDNLFLYTMKRLLGIEEGLANQIVAVRYIDSSAANCVNQNTKEETPVYSSARFDFDVISNAEVKANVEVSAKGANSDFLSFSIRDMLVHQYGDDRRVDIDITQFRLWRRDFSMSLKGEVSLASECVFNSFRSCGLDFLLEVQGYQDFLKFMYEVAEGASGPEIGFDGADVRRGVDALSAAVGVAATFEEENDSMTLSVESGGDELRVGKISYDEFVKEILGALAKDIIAAELPAVVSALG</sequence>
<proteinExistence type="predicted"/>
<organism evidence="1 2">
    <name type="scientific">Anaplasma phagocytophilum str. ApWI1</name>
    <dbReference type="NCBI Taxonomy" id="1359155"/>
    <lineage>
        <taxon>Bacteria</taxon>
        <taxon>Pseudomonadati</taxon>
        <taxon>Pseudomonadota</taxon>
        <taxon>Alphaproteobacteria</taxon>
        <taxon>Rickettsiales</taxon>
        <taxon>Anaplasmataceae</taxon>
        <taxon>Anaplasma</taxon>
        <taxon>phagocytophilum group</taxon>
    </lineage>
</organism>